<organism evidence="2 3">
    <name type="scientific">Priestia aryabhattai</name>
    <name type="common">Bacillus aryabhattai</name>
    <dbReference type="NCBI Taxonomy" id="412384"/>
    <lineage>
        <taxon>Bacteria</taxon>
        <taxon>Bacillati</taxon>
        <taxon>Bacillota</taxon>
        <taxon>Bacilli</taxon>
        <taxon>Bacillales</taxon>
        <taxon>Bacillaceae</taxon>
        <taxon>Priestia</taxon>
    </lineage>
</organism>
<dbReference type="SUPFAM" id="SSF52540">
    <property type="entry name" value="P-loop containing nucleoside triphosphate hydrolases"/>
    <property type="match status" value="1"/>
</dbReference>
<dbReference type="Pfam" id="PF00176">
    <property type="entry name" value="SNF2-rel_dom"/>
    <property type="match status" value="1"/>
</dbReference>
<evidence type="ECO:0000259" key="1">
    <source>
        <dbReference type="Pfam" id="PF00176"/>
    </source>
</evidence>
<protein>
    <submittedName>
        <fullName evidence="2">SNF2-related protein</fullName>
    </submittedName>
</protein>
<dbReference type="GO" id="GO:0005524">
    <property type="term" value="F:ATP binding"/>
    <property type="evidence" value="ECO:0007669"/>
    <property type="project" value="InterPro"/>
</dbReference>
<dbReference type="InterPro" id="IPR038718">
    <property type="entry name" value="SNF2-like_sf"/>
</dbReference>
<dbReference type="PANTHER" id="PTHR10799">
    <property type="entry name" value="SNF2/RAD54 HELICASE FAMILY"/>
    <property type="match status" value="1"/>
</dbReference>
<gene>
    <name evidence="2" type="ORF">O0Q50_21350</name>
</gene>
<sequence>MNYLEGLTLTKQKSYTTVVLTKEPSGFLVEFPQNKRIFAKLVNIPGALFGDESPYDRSFYIPRHQLNALKLALGNKALWREVPELQKDLDFQNMPQETLQDVLSRITPEIDTSYMKIEPYSFQKLAVAWAATQKGLNQEVKGGLLADQMGLGKTIEAMAIAGYFKSQGWIKNCLVITPATIKTQFAQEIDKFTYERSVVIKSRYKGFEDRKALYNQIREENPFFTVINY</sequence>
<evidence type="ECO:0000313" key="2">
    <source>
        <dbReference type="EMBL" id="MDU9693726.1"/>
    </source>
</evidence>
<dbReference type="Proteomes" id="UP001269400">
    <property type="component" value="Unassembled WGS sequence"/>
</dbReference>
<proteinExistence type="predicted"/>
<name>A0AAX6NDB3_PRIAR</name>
<dbReference type="Gene3D" id="3.40.50.10810">
    <property type="entry name" value="Tandem AAA-ATPase domain"/>
    <property type="match status" value="1"/>
</dbReference>
<accession>A0AAX6NDB3</accession>
<comment type="caution">
    <text evidence="2">The sequence shown here is derived from an EMBL/GenBank/DDBJ whole genome shotgun (WGS) entry which is preliminary data.</text>
</comment>
<evidence type="ECO:0000313" key="3">
    <source>
        <dbReference type="Proteomes" id="UP001269400"/>
    </source>
</evidence>
<feature type="domain" description="SNF2 N-terminal" evidence="1">
    <location>
        <begin position="123"/>
        <end position="215"/>
    </location>
</feature>
<dbReference type="EMBL" id="JAPTGD010000002">
    <property type="protein sequence ID" value="MDU9693726.1"/>
    <property type="molecule type" value="Genomic_DNA"/>
</dbReference>
<dbReference type="InterPro" id="IPR027417">
    <property type="entry name" value="P-loop_NTPase"/>
</dbReference>
<dbReference type="InterPro" id="IPR000330">
    <property type="entry name" value="SNF2_N"/>
</dbReference>
<reference evidence="2" key="2">
    <citation type="submission" date="2022-12" db="EMBL/GenBank/DDBJ databases">
        <authorList>
            <person name="Dechsakulwatana C."/>
            <person name="Rungsihiranrut A."/>
            <person name="Muangchinda C."/>
            <person name="Ningthoujam R."/>
            <person name="Klankeo P."/>
            <person name="Pinyakong O."/>
        </authorList>
    </citation>
    <scope>NUCLEOTIDE SEQUENCE</scope>
    <source>
        <strain evidence="2">TL01-2</strain>
    </source>
</reference>
<reference evidence="2" key="1">
    <citation type="journal article" date="2022" name="J Environ Chem Eng">
        <title>Biodegradation of petroleum oil using a constructed nonpathogenic and heavy metal-tolerant bacterial consortium isolated from marine sponges.</title>
        <authorList>
            <person name="Dechsakulwatana C."/>
            <person name="Rungsihiranrut A."/>
            <person name="Muangchinda C."/>
            <person name="Ningthoujam R."/>
            <person name="Klankeo P."/>
            <person name="Pinyakong O."/>
        </authorList>
    </citation>
    <scope>NUCLEOTIDE SEQUENCE</scope>
    <source>
        <strain evidence="2">TL01-2</strain>
    </source>
</reference>
<dbReference type="AlphaFoldDB" id="A0AAX6NDB3"/>